<keyword evidence="3 5" id="KW-1133">Transmembrane helix</keyword>
<evidence type="ECO:0000256" key="2">
    <source>
        <dbReference type="ARBA" id="ARBA00022692"/>
    </source>
</evidence>
<sequence>MLTPNLFAVAFGVAGLAGCWRLAGGLRLVPGTVADALFVLAGAVWLVLAVGYPRQVARRPGGWRAELRHPVLGPFLSLAPITGLLVTAGLRPYAPRAAPWLFALFAVVTLLLGASLTGQWIVDRLEVDTFHPGYFLPTVAGGLLVAQGAAELGHPGAARAAFGIGLVGWALLGSPILARMFFRPALPAVLLPVLAIEAAPPAVAANAYLAVTGGRVNTLTWVLWGYTALMALVQVRLVGLYRRAPFGPAWWSFTFPYAAVATAGLHWLDSSRPAGYRAWGGLLLAAITVLVGAIAVWTVAGLARGGFLATEAPPAPPTAPPHGGPPAGPPS</sequence>
<dbReference type="PANTHER" id="PTHR37955">
    <property type="entry name" value="TELLURITE RESISTANCE PROTEIN TEHA"/>
    <property type="match status" value="1"/>
</dbReference>
<feature type="transmembrane region" description="Helical" evidence="5">
    <location>
        <begin position="100"/>
        <end position="122"/>
    </location>
</feature>
<feature type="transmembrane region" description="Helical" evidence="5">
    <location>
        <begin position="71"/>
        <end position="94"/>
    </location>
</feature>
<dbReference type="InterPro" id="IPR004695">
    <property type="entry name" value="SLAC1/Mae1/Ssu1/TehA"/>
</dbReference>
<comment type="subcellular location">
    <subcellularLocation>
        <location evidence="1">Membrane</location>
        <topology evidence="1">Multi-pass membrane protein</topology>
    </subcellularLocation>
</comment>
<evidence type="ECO:0000256" key="1">
    <source>
        <dbReference type="ARBA" id="ARBA00004141"/>
    </source>
</evidence>
<dbReference type="PANTHER" id="PTHR37955:SF1">
    <property type="entry name" value="DEP DOMAIN-CONTAINING PROTEIN"/>
    <property type="match status" value="1"/>
</dbReference>
<feature type="transmembrane region" description="Helical" evidence="5">
    <location>
        <begin position="189"/>
        <end position="209"/>
    </location>
</feature>
<feature type="transmembrane region" description="Helical" evidence="5">
    <location>
        <begin position="134"/>
        <end position="150"/>
    </location>
</feature>
<keyword evidence="7" id="KW-1185">Reference proteome</keyword>
<evidence type="ECO:0000313" key="7">
    <source>
        <dbReference type="Proteomes" id="UP001500037"/>
    </source>
</evidence>
<protein>
    <submittedName>
        <fullName evidence="6">Dicarboxylate transporter/tellurite-resistance protein TehA</fullName>
    </submittedName>
</protein>
<evidence type="ECO:0000256" key="5">
    <source>
        <dbReference type="SAM" id="Phobius"/>
    </source>
</evidence>
<feature type="transmembrane region" description="Helical" evidence="5">
    <location>
        <begin position="248"/>
        <end position="267"/>
    </location>
</feature>
<evidence type="ECO:0000256" key="4">
    <source>
        <dbReference type="ARBA" id="ARBA00023136"/>
    </source>
</evidence>
<dbReference type="Gene3D" id="1.50.10.150">
    <property type="entry name" value="Voltage-dependent anion channel"/>
    <property type="match status" value="1"/>
</dbReference>
<accession>A0ABN1WDB2</accession>
<feature type="transmembrane region" description="Helical" evidence="5">
    <location>
        <begin position="31"/>
        <end position="50"/>
    </location>
</feature>
<feature type="transmembrane region" description="Helical" evidence="5">
    <location>
        <begin position="221"/>
        <end position="241"/>
    </location>
</feature>
<dbReference type="InterPro" id="IPR052951">
    <property type="entry name" value="Tellurite_res_ion_channel"/>
</dbReference>
<dbReference type="Pfam" id="PF03595">
    <property type="entry name" value="SLAC1"/>
    <property type="match status" value="1"/>
</dbReference>
<evidence type="ECO:0000256" key="3">
    <source>
        <dbReference type="ARBA" id="ARBA00022989"/>
    </source>
</evidence>
<keyword evidence="2 5" id="KW-0812">Transmembrane</keyword>
<reference evidence="6 7" key="1">
    <citation type="journal article" date="2019" name="Int. J. Syst. Evol. Microbiol.">
        <title>The Global Catalogue of Microorganisms (GCM) 10K type strain sequencing project: providing services to taxonomists for standard genome sequencing and annotation.</title>
        <authorList>
            <consortium name="The Broad Institute Genomics Platform"/>
            <consortium name="The Broad Institute Genome Sequencing Center for Infectious Disease"/>
            <person name="Wu L."/>
            <person name="Ma J."/>
        </authorList>
    </citation>
    <scope>NUCLEOTIDE SEQUENCE [LARGE SCALE GENOMIC DNA]</scope>
    <source>
        <strain evidence="6 7">JCM 13004</strain>
    </source>
</reference>
<keyword evidence="4 5" id="KW-0472">Membrane</keyword>
<comment type="caution">
    <text evidence="6">The sequence shown here is derived from an EMBL/GenBank/DDBJ whole genome shotgun (WGS) entry which is preliminary data.</text>
</comment>
<evidence type="ECO:0000313" key="6">
    <source>
        <dbReference type="EMBL" id="GAA1243468.1"/>
    </source>
</evidence>
<feature type="transmembrane region" description="Helical" evidence="5">
    <location>
        <begin position="279"/>
        <end position="300"/>
    </location>
</feature>
<dbReference type="InterPro" id="IPR038665">
    <property type="entry name" value="Voltage-dep_anion_channel_sf"/>
</dbReference>
<dbReference type="EMBL" id="BAAALF010000064">
    <property type="protein sequence ID" value="GAA1243468.1"/>
    <property type="molecule type" value="Genomic_DNA"/>
</dbReference>
<feature type="transmembrane region" description="Helical" evidence="5">
    <location>
        <begin position="156"/>
        <end position="177"/>
    </location>
</feature>
<organism evidence="6 7">
    <name type="scientific">Kitasatospora nipponensis</name>
    <dbReference type="NCBI Taxonomy" id="258049"/>
    <lineage>
        <taxon>Bacteria</taxon>
        <taxon>Bacillati</taxon>
        <taxon>Actinomycetota</taxon>
        <taxon>Actinomycetes</taxon>
        <taxon>Kitasatosporales</taxon>
        <taxon>Streptomycetaceae</taxon>
        <taxon>Kitasatospora</taxon>
    </lineage>
</organism>
<proteinExistence type="predicted"/>
<dbReference type="Proteomes" id="UP001500037">
    <property type="component" value="Unassembled WGS sequence"/>
</dbReference>
<name>A0ABN1WDB2_9ACTN</name>
<gene>
    <name evidence="6" type="primary">tehA</name>
    <name evidence="6" type="ORF">GCM10009665_37900</name>
</gene>